<sequence>MKKSTLTRSPTTVSDELLSSSPTAPGRSALPSLRNFPLPPLHCTSSHRSSRSFCTTNVPVDSTLSASNDLCAKSSQRRDSYTARSLYCDHRHQGQHVSFSNNLGSDLDTQTTMVISLPWTDAQGINAKYTGAVNCLIQPHGFGFLQYNDGSVFSSVWCNGNPKILRLGDTGAAYDMVFEPDQSKALQRVANLRTHDFAFVYRSNHTWTYSIIADRPVEGDGPEASIRFVLDESGNTKTLKKKHWARYVRLVNTNPLRTLLSESSVVNEVDIK</sequence>
<feature type="region of interest" description="Disordered" evidence="1">
    <location>
        <begin position="1"/>
        <end position="33"/>
    </location>
</feature>
<proteinExistence type="predicted"/>
<organism evidence="2 3">
    <name type="scientific">Cyclotella cryptica</name>
    <dbReference type="NCBI Taxonomy" id="29204"/>
    <lineage>
        <taxon>Eukaryota</taxon>
        <taxon>Sar</taxon>
        <taxon>Stramenopiles</taxon>
        <taxon>Ochrophyta</taxon>
        <taxon>Bacillariophyta</taxon>
        <taxon>Coscinodiscophyceae</taxon>
        <taxon>Thalassiosirophycidae</taxon>
        <taxon>Stephanodiscales</taxon>
        <taxon>Stephanodiscaceae</taxon>
        <taxon>Cyclotella</taxon>
    </lineage>
</organism>
<accession>A0ABD3QRF6</accession>
<gene>
    <name evidence="2" type="ORF">HJC23_011996</name>
</gene>
<evidence type="ECO:0000313" key="2">
    <source>
        <dbReference type="EMBL" id="KAL3802672.1"/>
    </source>
</evidence>
<name>A0ABD3QRF6_9STRA</name>
<comment type="caution">
    <text evidence="2">The sequence shown here is derived from an EMBL/GenBank/DDBJ whole genome shotgun (WGS) entry which is preliminary data.</text>
</comment>
<evidence type="ECO:0000256" key="1">
    <source>
        <dbReference type="SAM" id="MobiDB-lite"/>
    </source>
</evidence>
<dbReference type="Proteomes" id="UP001516023">
    <property type="component" value="Unassembled WGS sequence"/>
</dbReference>
<keyword evidence="3" id="KW-1185">Reference proteome</keyword>
<feature type="compositionally biased region" description="Polar residues" evidence="1">
    <location>
        <begin position="1"/>
        <end position="23"/>
    </location>
</feature>
<evidence type="ECO:0000313" key="3">
    <source>
        <dbReference type="Proteomes" id="UP001516023"/>
    </source>
</evidence>
<protein>
    <submittedName>
        <fullName evidence="2">Uncharacterized protein</fullName>
    </submittedName>
</protein>
<dbReference type="AlphaFoldDB" id="A0ABD3QRF6"/>
<dbReference type="EMBL" id="JABMIG020000018">
    <property type="protein sequence ID" value="KAL3802672.1"/>
    <property type="molecule type" value="Genomic_DNA"/>
</dbReference>
<reference evidence="2 3" key="1">
    <citation type="journal article" date="2020" name="G3 (Bethesda)">
        <title>Improved Reference Genome for Cyclotella cryptica CCMP332, a Model for Cell Wall Morphogenesis, Salinity Adaptation, and Lipid Production in Diatoms (Bacillariophyta).</title>
        <authorList>
            <person name="Roberts W.R."/>
            <person name="Downey K.M."/>
            <person name="Ruck E.C."/>
            <person name="Traller J.C."/>
            <person name="Alverson A.J."/>
        </authorList>
    </citation>
    <scope>NUCLEOTIDE SEQUENCE [LARGE SCALE GENOMIC DNA]</scope>
    <source>
        <strain evidence="2 3">CCMP332</strain>
    </source>
</reference>